<gene>
    <name evidence="1" type="ORF">ACFQ4H_14670</name>
</gene>
<reference evidence="2" key="1">
    <citation type="journal article" date="2019" name="Int. J. Syst. Evol. Microbiol.">
        <title>The Global Catalogue of Microorganisms (GCM) 10K type strain sequencing project: providing services to taxonomists for standard genome sequencing and annotation.</title>
        <authorList>
            <consortium name="The Broad Institute Genomics Platform"/>
            <consortium name="The Broad Institute Genome Sequencing Center for Infectious Disease"/>
            <person name="Wu L."/>
            <person name="Ma J."/>
        </authorList>
    </citation>
    <scope>NUCLEOTIDE SEQUENCE [LARGE SCALE GENOMIC DNA]</scope>
    <source>
        <strain evidence="2">JCM 31037</strain>
    </source>
</reference>
<organism evidence="1 2">
    <name type="scientific">Micromonospora sonneratiae</name>
    <dbReference type="NCBI Taxonomy" id="1184706"/>
    <lineage>
        <taxon>Bacteria</taxon>
        <taxon>Bacillati</taxon>
        <taxon>Actinomycetota</taxon>
        <taxon>Actinomycetes</taxon>
        <taxon>Micromonosporales</taxon>
        <taxon>Micromonosporaceae</taxon>
        <taxon>Micromonospora</taxon>
    </lineage>
</organism>
<dbReference type="RefSeq" id="WP_377571197.1">
    <property type="nucleotide sequence ID" value="NZ_JBHTMP010000019.1"/>
</dbReference>
<dbReference type="Pfam" id="PF02575">
    <property type="entry name" value="YbaB_DNA_bd"/>
    <property type="match status" value="1"/>
</dbReference>
<dbReference type="Proteomes" id="UP001597260">
    <property type="component" value="Unassembled WGS sequence"/>
</dbReference>
<comment type="caution">
    <text evidence="1">The sequence shown here is derived from an EMBL/GenBank/DDBJ whole genome shotgun (WGS) entry which is preliminary data.</text>
</comment>
<dbReference type="EMBL" id="JBHTMP010000019">
    <property type="protein sequence ID" value="MFD1322338.1"/>
    <property type="molecule type" value="Genomic_DNA"/>
</dbReference>
<dbReference type="InterPro" id="IPR004401">
    <property type="entry name" value="YbaB/EbfC"/>
</dbReference>
<evidence type="ECO:0000313" key="2">
    <source>
        <dbReference type="Proteomes" id="UP001597260"/>
    </source>
</evidence>
<proteinExistence type="predicted"/>
<name>A0ABW3YD04_9ACTN</name>
<evidence type="ECO:0000313" key="1">
    <source>
        <dbReference type="EMBL" id="MFD1322338.1"/>
    </source>
</evidence>
<dbReference type="Gene3D" id="3.30.1310.10">
    <property type="entry name" value="Nucleoid-associated protein YbaB-like domain"/>
    <property type="match status" value="1"/>
</dbReference>
<protein>
    <submittedName>
        <fullName evidence="1">YbaB/EbfC family nucleoid-associated protein</fullName>
    </submittedName>
</protein>
<dbReference type="InterPro" id="IPR036894">
    <property type="entry name" value="YbaB-like_sf"/>
</dbReference>
<accession>A0ABW3YD04</accession>
<sequence>MDLAAMRAYADELTARFEKLRAGATEMRARITAVEATATSDDGFVTVVVDYRGHVKRVDIDPRIYRRPDSKRLAETLTSTIRRAIAESNRLMTEVASEHVPAEEFQTYHNLELDTIFGKLDEQFDAVSKGELR</sequence>
<dbReference type="SUPFAM" id="SSF82607">
    <property type="entry name" value="YbaB-like"/>
    <property type="match status" value="1"/>
</dbReference>
<keyword evidence="2" id="KW-1185">Reference proteome</keyword>